<reference evidence="2 3" key="1">
    <citation type="submission" date="2018-06" db="EMBL/GenBank/DDBJ databases">
        <title>Sphaerisporangium craniellae sp. nov., isolated from a marine sponge in the South China Sea.</title>
        <authorList>
            <person name="Li L."/>
        </authorList>
    </citation>
    <scope>NUCLEOTIDE SEQUENCE [LARGE SCALE GENOMIC DNA]</scope>
    <source>
        <strain evidence="2 3">CCTCC AA 208026</strain>
    </source>
</reference>
<comment type="caution">
    <text evidence="2">The sequence shown here is derived from an EMBL/GenBank/DDBJ whole genome shotgun (WGS) entry which is preliminary data.</text>
</comment>
<accession>A0A367EUZ5</accession>
<organism evidence="2 3">
    <name type="scientific">Sphaerisporangium album</name>
    <dbReference type="NCBI Taxonomy" id="509200"/>
    <lineage>
        <taxon>Bacteria</taxon>
        <taxon>Bacillati</taxon>
        <taxon>Actinomycetota</taxon>
        <taxon>Actinomycetes</taxon>
        <taxon>Streptosporangiales</taxon>
        <taxon>Streptosporangiaceae</taxon>
        <taxon>Sphaerisporangium</taxon>
    </lineage>
</organism>
<sequence>MATTAEVLRNAANLISTQHPTQASAVTAIRLAAGLGGRANDLANGTLLVLARHLHYGDVEEGNPQRFAQSERHLERWSTITRPEEMVSELRRAADVVAESVLPAADRILAAVAETLIQLGDVSHGRVIMAAAVLASRHELTPREVAEMAAADSHSEVARAAWAEGKRLLAAADAYGEALPDPHATYKPQPDPGACPVSPADGG</sequence>
<name>A0A367EUZ5_9ACTN</name>
<dbReference type="EMBL" id="QOIL01000029">
    <property type="protein sequence ID" value="RCG21938.1"/>
    <property type="molecule type" value="Genomic_DNA"/>
</dbReference>
<dbReference type="RefSeq" id="WP_114033416.1">
    <property type="nucleotide sequence ID" value="NZ_QOIL01000029.1"/>
</dbReference>
<proteinExistence type="predicted"/>
<evidence type="ECO:0000313" key="2">
    <source>
        <dbReference type="EMBL" id="RCG21938.1"/>
    </source>
</evidence>
<gene>
    <name evidence="2" type="ORF">DQ384_36370</name>
</gene>
<dbReference type="Proteomes" id="UP000253094">
    <property type="component" value="Unassembled WGS sequence"/>
</dbReference>
<keyword evidence="3" id="KW-1185">Reference proteome</keyword>
<dbReference type="AlphaFoldDB" id="A0A367EUZ5"/>
<evidence type="ECO:0000313" key="3">
    <source>
        <dbReference type="Proteomes" id="UP000253094"/>
    </source>
</evidence>
<protein>
    <submittedName>
        <fullName evidence="2">Uncharacterized protein</fullName>
    </submittedName>
</protein>
<feature type="region of interest" description="Disordered" evidence="1">
    <location>
        <begin position="179"/>
        <end position="203"/>
    </location>
</feature>
<evidence type="ECO:0000256" key="1">
    <source>
        <dbReference type="SAM" id="MobiDB-lite"/>
    </source>
</evidence>